<feature type="non-terminal residue" evidence="1">
    <location>
        <position position="171"/>
    </location>
</feature>
<sequence>MSWLLERRYQLDGLCPLIEIAFWTVTPHVPPEDRDDVEQEIVLELMRTVEKYGTKVGIDVYNLSSGARNYLNKVAVNRRNEYFVRKHKEWSLWHIEESDGEEWAGGTSLASYDNDSDARLDSKATLATLPERLIQIGNKILNGEKLSDADQAYRVRQLRTLRLKLNLPKCA</sequence>
<proteinExistence type="predicted"/>
<name>X1QIS5_9ZZZZ</name>
<protein>
    <submittedName>
        <fullName evidence="1">Uncharacterized protein</fullName>
    </submittedName>
</protein>
<comment type="caution">
    <text evidence="1">The sequence shown here is derived from an EMBL/GenBank/DDBJ whole genome shotgun (WGS) entry which is preliminary data.</text>
</comment>
<accession>X1QIS5</accession>
<evidence type="ECO:0000313" key="1">
    <source>
        <dbReference type="EMBL" id="GAI68138.1"/>
    </source>
</evidence>
<dbReference type="AlphaFoldDB" id="X1QIS5"/>
<dbReference type="EMBL" id="BARW01004933">
    <property type="protein sequence ID" value="GAI68138.1"/>
    <property type="molecule type" value="Genomic_DNA"/>
</dbReference>
<gene>
    <name evidence="1" type="ORF">S12H4_11137</name>
</gene>
<reference evidence="1" key="1">
    <citation type="journal article" date="2014" name="Front. Microbiol.">
        <title>High frequency of phylogenetically diverse reductive dehalogenase-homologous genes in deep subseafloor sedimentary metagenomes.</title>
        <authorList>
            <person name="Kawai M."/>
            <person name="Futagami T."/>
            <person name="Toyoda A."/>
            <person name="Takaki Y."/>
            <person name="Nishi S."/>
            <person name="Hori S."/>
            <person name="Arai W."/>
            <person name="Tsubouchi T."/>
            <person name="Morono Y."/>
            <person name="Uchiyama I."/>
            <person name="Ito T."/>
            <person name="Fujiyama A."/>
            <person name="Inagaki F."/>
            <person name="Takami H."/>
        </authorList>
    </citation>
    <scope>NUCLEOTIDE SEQUENCE</scope>
    <source>
        <strain evidence="1">Expedition CK06-06</strain>
    </source>
</reference>
<organism evidence="1">
    <name type="scientific">marine sediment metagenome</name>
    <dbReference type="NCBI Taxonomy" id="412755"/>
    <lineage>
        <taxon>unclassified sequences</taxon>
        <taxon>metagenomes</taxon>
        <taxon>ecological metagenomes</taxon>
    </lineage>
</organism>